<comment type="caution">
    <text evidence="3">The sequence shown here is derived from an EMBL/GenBank/DDBJ whole genome shotgun (WGS) entry which is preliminary data.</text>
</comment>
<gene>
    <name evidence="3" type="ORF">RhiirA4_489210</name>
</gene>
<evidence type="ECO:0000313" key="3">
    <source>
        <dbReference type="EMBL" id="PKY62564.1"/>
    </source>
</evidence>
<sequence length="63" mass="7367">MQLNYLLLIFFSTIVLANAKPQDAYKRDADAEPQRSYKRDADAEPQRSYKRDANAEPQDFWDA</sequence>
<organism evidence="3 4">
    <name type="scientific">Rhizophagus irregularis</name>
    <dbReference type="NCBI Taxonomy" id="588596"/>
    <lineage>
        <taxon>Eukaryota</taxon>
        <taxon>Fungi</taxon>
        <taxon>Fungi incertae sedis</taxon>
        <taxon>Mucoromycota</taxon>
        <taxon>Glomeromycotina</taxon>
        <taxon>Glomeromycetes</taxon>
        <taxon>Glomerales</taxon>
        <taxon>Glomeraceae</taxon>
        <taxon>Rhizophagus</taxon>
    </lineage>
</organism>
<keyword evidence="2" id="KW-0732">Signal</keyword>
<reference evidence="3 4" key="1">
    <citation type="submission" date="2015-10" db="EMBL/GenBank/DDBJ databases">
        <title>Genome analyses suggest a sexual origin of heterokaryosis in a supposedly ancient asexual fungus.</title>
        <authorList>
            <person name="Ropars J."/>
            <person name="Sedzielewska K."/>
            <person name="Noel J."/>
            <person name="Charron P."/>
            <person name="Farinelli L."/>
            <person name="Marton T."/>
            <person name="Kruger M."/>
            <person name="Pelin A."/>
            <person name="Brachmann A."/>
            <person name="Corradi N."/>
        </authorList>
    </citation>
    <scope>NUCLEOTIDE SEQUENCE [LARGE SCALE GENOMIC DNA]</scope>
    <source>
        <strain evidence="3 4">A4</strain>
    </source>
</reference>
<keyword evidence="4" id="KW-1185">Reference proteome</keyword>
<evidence type="ECO:0000313" key="4">
    <source>
        <dbReference type="Proteomes" id="UP000234323"/>
    </source>
</evidence>
<protein>
    <submittedName>
        <fullName evidence="3">Uncharacterized protein</fullName>
    </submittedName>
</protein>
<feature type="region of interest" description="Disordered" evidence="1">
    <location>
        <begin position="22"/>
        <end position="63"/>
    </location>
</feature>
<evidence type="ECO:0000256" key="1">
    <source>
        <dbReference type="SAM" id="MobiDB-lite"/>
    </source>
</evidence>
<feature type="compositionally biased region" description="Basic and acidic residues" evidence="1">
    <location>
        <begin position="23"/>
        <end position="54"/>
    </location>
</feature>
<dbReference type="EMBL" id="LLXI01007371">
    <property type="protein sequence ID" value="PKY62564.1"/>
    <property type="molecule type" value="Genomic_DNA"/>
</dbReference>
<proteinExistence type="predicted"/>
<feature type="chain" id="PRO_5014177975" evidence="2">
    <location>
        <begin position="20"/>
        <end position="63"/>
    </location>
</feature>
<feature type="signal peptide" evidence="2">
    <location>
        <begin position="1"/>
        <end position="19"/>
    </location>
</feature>
<accession>A0A2I1HUK0</accession>
<dbReference type="VEuPathDB" id="FungiDB:RhiirA1_447861"/>
<evidence type="ECO:0000256" key="2">
    <source>
        <dbReference type="SAM" id="SignalP"/>
    </source>
</evidence>
<dbReference type="AlphaFoldDB" id="A0A2I1HUK0"/>
<dbReference type="Proteomes" id="UP000234323">
    <property type="component" value="Unassembled WGS sequence"/>
</dbReference>
<dbReference type="VEuPathDB" id="FungiDB:RhiirFUN_010915"/>
<name>A0A2I1HUK0_9GLOM</name>